<feature type="coiled-coil region" evidence="1">
    <location>
        <begin position="293"/>
        <end position="320"/>
    </location>
</feature>
<dbReference type="RefSeq" id="WP_048049353.1">
    <property type="nucleotide sequence ID" value="NZ_JJPL01000116.1"/>
</dbReference>
<dbReference type="Pfam" id="PF01609">
    <property type="entry name" value="DDE_Tnp_1"/>
    <property type="match status" value="1"/>
</dbReference>
<dbReference type="InterPro" id="IPR012337">
    <property type="entry name" value="RNaseH-like_sf"/>
</dbReference>
<accession>A0A0F8H5F9</accession>
<evidence type="ECO:0000313" key="4">
    <source>
        <dbReference type="EMBL" id="KKG62114.1"/>
    </source>
</evidence>
<dbReference type="NCBIfam" id="NF033559">
    <property type="entry name" value="transpos_IS1634"/>
    <property type="match status" value="1"/>
</dbReference>
<protein>
    <submittedName>
        <fullName evidence="4">Transposase</fullName>
    </submittedName>
</protein>
<feature type="domain" description="DUF4277" evidence="3">
    <location>
        <begin position="4"/>
        <end position="111"/>
    </location>
</feature>
<evidence type="ECO:0000256" key="1">
    <source>
        <dbReference type="SAM" id="Coils"/>
    </source>
</evidence>
<dbReference type="InterPro" id="IPR002559">
    <property type="entry name" value="Transposase_11"/>
</dbReference>
<dbReference type="AlphaFoldDB" id="A0A0F8H5F9"/>
<dbReference type="PANTHER" id="PTHR34614:SF2">
    <property type="entry name" value="TRANSPOSASE IS4-LIKE DOMAIN-CONTAINING PROTEIN"/>
    <property type="match status" value="1"/>
</dbReference>
<dbReference type="GO" id="GO:0004803">
    <property type="term" value="F:transposase activity"/>
    <property type="evidence" value="ECO:0007669"/>
    <property type="project" value="InterPro"/>
</dbReference>
<dbReference type="GO" id="GO:0003677">
    <property type="term" value="F:DNA binding"/>
    <property type="evidence" value="ECO:0007669"/>
    <property type="project" value="InterPro"/>
</dbReference>
<dbReference type="GO" id="GO:0006313">
    <property type="term" value="P:DNA transposition"/>
    <property type="evidence" value="ECO:0007669"/>
    <property type="project" value="InterPro"/>
</dbReference>
<dbReference type="Pfam" id="PF14104">
    <property type="entry name" value="DUF4277"/>
    <property type="match status" value="1"/>
</dbReference>
<dbReference type="PANTHER" id="PTHR34614">
    <property type="match status" value="1"/>
</dbReference>
<keyword evidence="1" id="KW-0175">Coiled coil</keyword>
<reference evidence="4 5" key="1">
    <citation type="journal article" date="2015" name="ISME J.">
        <title>Genomic and phenotypic differentiation among Methanosarcina mazei populations from Columbia River sediment.</title>
        <authorList>
            <person name="Youngblut N.D."/>
            <person name="Wirth J.S."/>
            <person name="Henriksen J.R."/>
            <person name="Smith M."/>
            <person name="Simon H."/>
            <person name="Metcalf W.W."/>
            <person name="Whitaker R.J."/>
        </authorList>
    </citation>
    <scope>NUCLEOTIDE SEQUENCE [LARGE SCALE GENOMIC DNA]</scope>
    <source>
        <strain evidence="4 5">3.F.T.2.1</strain>
    </source>
</reference>
<dbReference type="InterPro" id="IPR025457">
    <property type="entry name" value="DUF4277"/>
</dbReference>
<dbReference type="PATRIC" id="fig|2209.70.peg.4053"/>
<proteinExistence type="predicted"/>
<evidence type="ECO:0000259" key="2">
    <source>
        <dbReference type="Pfam" id="PF01609"/>
    </source>
</evidence>
<organism evidence="4 5">
    <name type="scientific">Methanosarcina mazei</name>
    <name type="common">Methanosarcina frisia</name>
    <dbReference type="NCBI Taxonomy" id="2209"/>
    <lineage>
        <taxon>Archaea</taxon>
        <taxon>Methanobacteriati</taxon>
        <taxon>Methanobacteriota</taxon>
        <taxon>Stenosarchaea group</taxon>
        <taxon>Methanomicrobia</taxon>
        <taxon>Methanosarcinales</taxon>
        <taxon>Methanosarcinaceae</taxon>
        <taxon>Methanosarcina</taxon>
    </lineage>
</organism>
<dbReference type="EMBL" id="JJPL01000116">
    <property type="protein sequence ID" value="KKG62114.1"/>
    <property type="molecule type" value="Genomic_DNA"/>
</dbReference>
<dbReference type="SUPFAM" id="SSF53098">
    <property type="entry name" value="Ribonuclease H-like"/>
    <property type="match status" value="1"/>
</dbReference>
<name>A0A0F8H5F9_METMZ</name>
<gene>
    <name evidence="4" type="ORF">DU67_18565</name>
</gene>
<sequence>MFVTTRSLDHHGIVSGIYDELEIGKVIDEVLPKFGQHKLAHSVVVKAMILNCLGFVDSRLYMYSQYFETLPVERLLGSGISASDLTDDVLGRTLDGIYEADSTQLFMKLALKMMGIVNIRTQLLQCDTTNFSVHGDYKHIDGSSAIEITYGHAKDGRDDLQRFGLGIITNQYGIPLFAKAYSGNASDKETIIEAMKKLQENITFPDDVYYIADSALYSDYNIKSMREGMKWITRVPSTLKLSKDLLISDLEFKQGTDSRYSFYETVVEYGGIEQKWVVVHSSEMQKRKEVTFEKKIKRIVKEAQKELKDLRRIEFACEEDAREALERWKKENPYFLLENAEILTVSTRENGKRGRPKKDEKLIVHYVVTAEAVRNEEITLNEKEHQGRFIIASNDLNFDAEKMLDYYKNQSKVEKGFRFIKDKSFRVSEVYLKKPQRIEALSMVMVLTRMVYSVAEWKLRKRLKETGETIFDQVKKQTQKPTLKWAFILMRGITEVKIEIDSKVITQIANMDEVKDKIIRLMGKNCEKYYF</sequence>
<dbReference type="Proteomes" id="UP000034424">
    <property type="component" value="Unassembled WGS sequence"/>
</dbReference>
<dbReference type="InterPro" id="IPR047654">
    <property type="entry name" value="IS1634_transpos"/>
</dbReference>
<feature type="domain" description="Transposase IS4-like" evidence="2">
    <location>
        <begin position="167"/>
        <end position="448"/>
    </location>
</feature>
<comment type="caution">
    <text evidence="4">The sequence shown here is derived from an EMBL/GenBank/DDBJ whole genome shotgun (WGS) entry which is preliminary data.</text>
</comment>
<evidence type="ECO:0000313" key="5">
    <source>
        <dbReference type="Proteomes" id="UP000034424"/>
    </source>
</evidence>
<evidence type="ECO:0000259" key="3">
    <source>
        <dbReference type="Pfam" id="PF14104"/>
    </source>
</evidence>